<evidence type="ECO:0000256" key="6">
    <source>
        <dbReference type="ARBA" id="ARBA00022691"/>
    </source>
</evidence>
<keyword evidence="6" id="KW-0949">S-adenosyl-L-methionine</keyword>
<dbReference type="CDD" id="cd11641">
    <property type="entry name" value="Precorrin-4_C11-MT"/>
    <property type="match status" value="1"/>
</dbReference>
<dbReference type="Gene3D" id="3.40.1010.10">
    <property type="entry name" value="Cobalt-precorrin-4 Transmethylase, Domain 1"/>
    <property type="match status" value="1"/>
</dbReference>
<evidence type="ECO:0000259" key="8">
    <source>
        <dbReference type="Pfam" id="PF00590"/>
    </source>
</evidence>
<dbReference type="PANTHER" id="PTHR45790">
    <property type="entry name" value="SIROHEME SYNTHASE-RELATED"/>
    <property type="match status" value="1"/>
</dbReference>
<dbReference type="PROSITE" id="PS00840">
    <property type="entry name" value="SUMT_2"/>
    <property type="match status" value="1"/>
</dbReference>
<dbReference type="PANTHER" id="PTHR45790:SF4">
    <property type="entry name" value="COBALT-PRECORRIN-4 C(11)-METHYLTRANSFERASE"/>
    <property type="match status" value="1"/>
</dbReference>
<keyword evidence="10" id="KW-1185">Reference proteome</keyword>
<dbReference type="InterPro" id="IPR006362">
    <property type="entry name" value="Cbl_synth_CobM/CibF"/>
</dbReference>
<feature type="domain" description="Tetrapyrrole methylase" evidence="8">
    <location>
        <begin position="6"/>
        <end position="210"/>
    </location>
</feature>
<dbReference type="GO" id="GO:0009236">
    <property type="term" value="P:cobalamin biosynthetic process"/>
    <property type="evidence" value="ECO:0007669"/>
    <property type="project" value="UniProtKB-UniPathway"/>
</dbReference>
<dbReference type="Proteomes" id="UP000199611">
    <property type="component" value="Unassembled WGS sequence"/>
</dbReference>
<dbReference type="InterPro" id="IPR014776">
    <property type="entry name" value="4pyrrole_Mease_sub2"/>
</dbReference>
<dbReference type="RefSeq" id="WP_093396441.1">
    <property type="nucleotide sequence ID" value="NZ_FOUU01000014.1"/>
</dbReference>
<comment type="similarity">
    <text evidence="2 7">Belongs to the precorrin methyltransferase family.</text>
</comment>
<dbReference type="UniPathway" id="UPA00148"/>
<evidence type="ECO:0000313" key="10">
    <source>
        <dbReference type="Proteomes" id="UP000199611"/>
    </source>
</evidence>
<keyword evidence="5 7" id="KW-0808">Transferase</keyword>
<evidence type="ECO:0000256" key="5">
    <source>
        <dbReference type="ARBA" id="ARBA00022679"/>
    </source>
</evidence>
<organism evidence="9 10">
    <name type="scientific">Thermodesulforhabdus norvegica</name>
    <dbReference type="NCBI Taxonomy" id="39841"/>
    <lineage>
        <taxon>Bacteria</taxon>
        <taxon>Pseudomonadati</taxon>
        <taxon>Thermodesulfobacteriota</taxon>
        <taxon>Syntrophobacteria</taxon>
        <taxon>Syntrophobacterales</taxon>
        <taxon>Thermodesulforhabdaceae</taxon>
        <taxon>Thermodesulforhabdus</taxon>
    </lineage>
</organism>
<keyword evidence="4 7" id="KW-0489">Methyltransferase</keyword>
<dbReference type="STRING" id="39841.SAMN05660836_02627"/>
<dbReference type="GO" id="GO:0032259">
    <property type="term" value="P:methylation"/>
    <property type="evidence" value="ECO:0007669"/>
    <property type="project" value="UniProtKB-KW"/>
</dbReference>
<proteinExistence type="inferred from homology"/>
<evidence type="ECO:0000256" key="3">
    <source>
        <dbReference type="ARBA" id="ARBA00022573"/>
    </source>
</evidence>
<dbReference type="SUPFAM" id="SSF53790">
    <property type="entry name" value="Tetrapyrrole methylase"/>
    <property type="match status" value="1"/>
</dbReference>
<name>A0A1I4W6C6_9BACT</name>
<dbReference type="NCBIfam" id="TIGR01465">
    <property type="entry name" value="cobM_cbiF"/>
    <property type="match status" value="1"/>
</dbReference>
<dbReference type="Gene3D" id="3.30.950.10">
    <property type="entry name" value="Methyltransferase, Cobalt-precorrin-4 Transmethylase, Domain 2"/>
    <property type="match status" value="1"/>
</dbReference>
<keyword evidence="3" id="KW-0169">Cobalamin biosynthesis</keyword>
<dbReference type="Pfam" id="PF00590">
    <property type="entry name" value="TP_methylase"/>
    <property type="match status" value="1"/>
</dbReference>
<accession>A0A1I4W6C6</accession>
<dbReference type="InterPro" id="IPR035996">
    <property type="entry name" value="4pyrrol_Methylase_sf"/>
</dbReference>
<dbReference type="InterPro" id="IPR003043">
    <property type="entry name" value="Uropor_MeTrfase_CS"/>
</dbReference>
<dbReference type="EMBL" id="FOUU01000014">
    <property type="protein sequence ID" value="SFN09035.1"/>
    <property type="molecule type" value="Genomic_DNA"/>
</dbReference>
<evidence type="ECO:0000256" key="4">
    <source>
        <dbReference type="ARBA" id="ARBA00022603"/>
    </source>
</evidence>
<gene>
    <name evidence="9" type="ORF">SAMN05660836_02627</name>
</gene>
<dbReference type="InterPro" id="IPR014777">
    <property type="entry name" value="4pyrrole_Mease_sub1"/>
</dbReference>
<reference evidence="9 10" key="1">
    <citation type="submission" date="2016-10" db="EMBL/GenBank/DDBJ databases">
        <authorList>
            <person name="de Groot N.N."/>
        </authorList>
    </citation>
    <scope>NUCLEOTIDE SEQUENCE [LARGE SCALE GENOMIC DNA]</scope>
    <source>
        <strain evidence="9 10">DSM 9990</strain>
    </source>
</reference>
<dbReference type="InterPro" id="IPR000878">
    <property type="entry name" value="4pyrrol_Mease"/>
</dbReference>
<sequence>MRAHPIYFIGAGPGDPELITVKGKRILETADRIVYAGSLVSAEMLKWAKDGAELIDSAPLTLEQTHGLLVEGYRKGLMVARLHSGDPGLYGAIHEQMVLLDAEGIPYEVVPGVSAVFAAAAALKRELTLPEISQTLIITRKSGKTPVPERESLASLASHRATVALYLSVHAIEDVVAELLKHYPENTPVVVAHRVSWPDESFIFGTLADIAERVKKAGIRRQALILVGESFAEERPGKRSRLYAPDFSHGFRKSRGSSA</sequence>
<dbReference type="InterPro" id="IPR050161">
    <property type="entry name" value="Siro_Cobalamin_biosynth"/>
</dbReference>
<protein>
    <submittedName>
        <fullName evidence="9">Cobalt-precorrin 4 C11-methyltransferase</fullName>
    </submittedName>
</protein>
<dbReference type="GO" id="GO:0046026">
    <property type="term" value="F:precorrin-4 C11-methyltransferase activity"/>
    <property type="evidence" value="ECO:0007669"/>
    <property type="project" value="InterPro"/>
</dbReference>
<dbReference type="OrthoDB" id="9815856at2"/>
<evidence type="ECO:0000256" key="2">
    <source>
        <dbReference type="ARBA" id="ARBA00005879"/>
    </source>
</evidence>
<dbReference type="PROSITE" id="PS00839">
    <property type="entry name" value="SUMT_1"/>
    <property type="match status" value="1"/>
</dbReference>
<evidence type="ECO:0000313" key="9">
    <source>
        <dbReference type="EMBL" id="SFN09035.1"/>
    </source>
</evidence>
<evidence type="ECO:0000256" key="1">
    <source>
        <dbReference type="ARBA" id="ARBA00004953"/>
    </source>
</evidence>
<evidence type="ECO:0000256" key="7">
    <source>
        <dbReference type="RuleBase" id="RU003960"/>
    </source>
</evidence>
<dbReference type="AlphaFoldDB" id="A0A1I4W6C6"/>
<comment type="pathway">
    <text evidence="1">Cofactor biosynthesis; adenosylcobalamin biosynthesis.</text>
</comment>